<dbReference type="AlphaFoldDB" id="A0AA86N0Q4"/>
<dbReference type="Proteomes" id="UP001179121">
    <property type="component" value="Chromosome"/>
</dbReference>
<dbReference type="RefSeq" id="WP_289269256.1">
    <property type="nucleotide sequence ID" value="NZ_OX365700.1"/>
</dbReference>
<dbReference type="InterPro" id="IPR029063">
    <property type="entry name" value="SAM-dependent_MTases_sf"/>
</dbReference>
<dbReference type="InterPro" id="IPR041698">
    <property type="entry name" value="Methyltransf_25"/>
</dbReference>
<dbReference type="KEGG" id="nti:DNFV4_02964"/>
<dbReference type="EMBL" id="OX365700">
    <property type="protein sequence ID" value="CAI4032534.1"/>
    <property type="molecule type" value="Genomic_DNA"/>
</dbReference>
<evidence type="ECO:0000256" key="1">
    <source>
        <dbReference type="ARBA" id="ARBA00022603"/>
    </source>
</evidence>
<evidence type="ECO:0000313" key="4">
    <source>
        <dbReference type="EMBL" id="CAI4032534.1"/>
    </source>
</evidence>
<dbReference type="SUPFAM" id="SSF53335">
    <property type="entry name" value="S-adenosyl-L-methionine-dependent methyltransferases"/>
    <property type="match status" value="1"/>
</dbReference>
<sequence length="234" mass="27089">MHTDPRKEDFDDYSEDYDRALAEGLSVAGENKEYFATGRIQWLRGRLDELRERSDRVLDFGCGDGSASELILKYLGARETIGVDTSSRMVALGRRKYGSDCSRFFHMNEYRPNADVDLVYSNGVFHHIAPSERPQALDYVYRCLRAGGLFALWENNPWNPGTRYVMSRIPFDRDAIPLTPRESRVSVQAAGFEIVYSDFLFLFPHALRFLRWLEPFVSRYPFGAQYLILCRRPS</sequence>
<name>A0AA86N0Q4_9BACT</name>
<dbReference type="PANTHER" id="PTHR43861:SF1">
    <property type="entry name" value="TRANS-ACONITATE 2-METHYLTRANSFERASE"/>
    <property type="match status" value="1"/>
</dbReference>
<dbReference type="PANTHER" id="PTHR43861">
    <property type="entry name" value="TRANS-ACONITATE 2-METHYLTRANSFERASE-RELATED"/>
    <property type="match status" value="1"/>
</dbReference>
<dbReference type="GO" id="GO:0008168">
    <property type="term" value="F:methyltransferase activity"/>
    <property type="evidence" value="ECO:0007669"/>
    <property type="project" value="UniProtKB-KW"/>
</dbReference>
<proteinExistence type="predicted"/>
<keyword evidence="1 4" id="KW-0489">Methyltransferase</keyword>
<protein>
    <submittedName>
        <fullName evidence="4">Methyltransferase domain-containing protein</fullName>
    </submittedName>
</protein>
<evidence type="ECO:0000313" key="5">
    <source>
        <dbReference type="Proteomes" id="UP001179121"/>
    </source>
</evidence>
<dbReference type="GO" id="GO:0032259">
    <property type="term" value="P:methylation"/>
    <property type="evidence" value="ECO:0007669"/>
    <property type="project" value="UniProtKB-KW"/>
</dbReference>
<keyword evidence="2" id="KW-0808">Transferase</keyword>
<feature type="domain" description="Methyltransferase" evidence="3">
    <location>
        <begin position="57"/>
        <end position="148"/>
    </location>
</feature>
<reference evidence="4" key="1">
    <citation type="submission" date="2022-10" db="EMBL/GenBank/DDBJ databases">
        <authorList>
            <person name="Koch H."/>
        </authorList>
    </citation>
    <scope>NUCLEOTIDE SEQUENCE</scope>
    <source>
        <strain evidence="4">DNF</strain>
    </source>
</reference>
<dbReference type="Pfam" id="PF13649">
    <property type="entry name" value="Methyltransf_25"/>
    <property type="match status" value="1"/>
</dbReference>
<dbReference type="CDD" id="cd02440">
    <property type="entry name" value="AdoMet_MTases"/>
    <property type="match status" value="1"/>
</dbReference>
<organism evidence="4 5">
    <name type="scientific">Nitrospira tepida</name>
    <dbReference type="NCBI Taxonomy" id="2973512"/>
    <lineage>
        <taxon>Bacteria</taxon>
        <taxon>Pseudomonadati</taxon>
        <taxon>Nitrospirota</taxon>
        <taxon>Nitrospiria</taxon>
        <taxon>Nitrospirales</taxon>
        <taxon>Nitrospiraceae</taxon>
        <taxon>Nitrospira</taxon>
    </lineage>
</organism>
<evidence type="ECO:0000256" key="2">
    <source>
        <dbReference type="ARBA" id="ARBA00022679"/>
    </source>
</evidence>
<keyword evidence="5" id="KW-1185">Reference proteome</keyword>
<gene>
    <name evidence="4" type="ORF">DNFV4_02964</name>
</gene>
<dbReference type="Gene3D" id="3.40.50.150">
    <property type="entry name" value="Vaccinia Virus protein VP39"/>
    <property type="match status" value="1"/>
</dbReference>
<evidence type="ECO:0000259" key="3">
    <source>
        <dbReference type="Pfam" id="PF13649"/>
    </source>
</evidence>
<accession>A0AA86N0Q4</accession>